<dbReference type="GO" id="GO:0032922">
    <property type="term" value="P:circadian regulation of gene expression"/>
    <property type="evidence" value="ECO:0007669"/>
    <property type="project" value="TreeGrafter"/>
</dbReference>
<evidence type="ECO:0000256" key="4">
    <source>
        <dbReference type="ARBA" id="ARBA00022991"/>
    </source>
</evidence>
<organism evidence="9 10">
    <name type="scientific">Mytilus edulis</name>
    <name type="common">Blue mussel</name>
    <dbReference type="NCBI Taxonomy" id="6550"/>
    <lineage>
        <taxon>Eukaryota</taxon>
        <taxon>Metazoa</taxon>
        <taxon>Spiralia</taxon>
        <taxon>Lophotrochozoa</taxon>
        <taxon>Mollusca</taxon>
        <taxon>Bivalvia</taxon>
        <taxon>Autobranchia</taxon>
        <taxon>Pteriomorphia</taxon>
        <taxon>Mytilida</taxon>
        <taxon>Mytiloidea</taxon>
        <taxon>Mytilidae</taxon>
        <taxon>Mytilinae</taxon>
        <taxon>Mytilus</taxon>
    </lineage>
</organism>
<dbReference type="Pfam" id="PF00875">
    <property type="entry name" value="DNA_photolyase"/>
    <property type="match status" value="1"/>
</dbReference>
<feature type="site" description="Electron transfer via tryptophanyl radical" evidence="6">
    <location>
        <position position="571"/>
    </location>
</feature>
<evidence type="ECO:0000256" key="3">
    <source>
        <dbReference type="ARBA" id="ARBA00022827"/>
    </source>
</evidence>
<feature type="compositionally biased region" description="Basic residues" evidence="7">
    <location>
        <begin position="182"/>
        <end position="192"/>
    </location>
</feature>
<dbReference type="GO" id="GO:0005737">
    <property type="term" value="C:cytoplasm"/>
    <property type="evidence" value="ECO:0007669"/>
    <property type="project" value="TreeGrafter"/>
</dbReference>
<evidence type="ECO:0000256" key="1">
    <source>
        <dbReference type="ARBA" id="ARBA00005862"/>
    </source>
</evidence>
<dbReference type="InterPro" id="IPR014729">
    <property type="entry name" value="Rossmann-like_a/b/a_fold"/>
</dbReference>
<gene>
    <name evidence="9" type="ORF">MEDL_60479</name>
</gene>
<feature type="binding site" evidence="5">
    <location>
        <begin position="584"/>
        <end position="586"/>
    </location>
    <ligand>
        <name>FAD</name>
        <dbReference type="ChEBI" id="CHEBI:57692"/>
    </ligand>
</feature>
<dbReference type="GO" id="GO:0043153">
    <property type="term" value="P:entrainment of circadian clock by photoperiod"/>
    <property type="evidence" value="ECO:0007669"/>
    <property type="project" value="TreeGrafter"/>
</dbReference>
<feature type="binding site" evidence="5">
    <location>
        <begin position="455"/>
        <end position="459"/>
    </location>
    <ligand>
        <name>FAD</name>
        <dbReference type="ChEBI" id="CHEBI:57692"/>
    </ligand>
</feature>
<dbReference type="InterPro" id="IPR005101">
    <property type="entry name" value="Cryptochr/Photolyase_FAD-bd"/>
</dbReference>
<evidence type="ECO:0000313" key="9">
    <source>
        <dbReference type="EMBL" id="CAG2248635.1"/>
    </source>
</evidence>
<feature type="binding site" evidence="5">
    <location>
        <position position="484"/>
    </location>
    <ligand>
        <name>FAD</name>
        <dbReference type="ChEBI" id="CHEBI:57692"/>
    </ligand>
</feature>
<feature type="domain" description="Photolyase/cryptochrome alpha/beta" evidence="8">
    <location>
        <begin position="202"/>
        <end position="338"/>
    </location>
</feature>
<keyword evidence="10" id="KW-1185">Reference proteome</keyword>
<dbReference type="InterPro" id="IPR036134">
    <property type="entry name" value="Crypto/Photolyase_FAD-like_sf"/>
</dbReference>
<dbReference type="AlphaFoldDB" id="A0A8S3V2Y9"/>
<dbReference type="GO" id="GO:0003677">
    <property type="term" value="F:DNA binding"/>
    <property type="evidence" value="ECO:0007669"/>
    <property type="project" value="TreeGrafter"/>
</dbReference>
<evidence type="ECO:0000259" key="8">
    <source>
        <dbReference type="PROSITE" id="PS51645"/>
    </source>
</evidence>
<dbReference type="GO" id="GO:0005634">
    <property type="term" value="C:nucleus"/>
    <property type="evidence" value="ECO:0007669"/>
    <property type="project" value="TreeGrafter"/>
</dbReference>
<proteinExistence type="inferred from homology"/>
<feature type="compositionally biased region" description="Polar residues" evidence="7">
    <location>
        <begin position="169"/>
        <end position="181"/>
    </location>
</feature>
<reference evidence="9" key="1">
    <citation type="submission" date="2021-03" db="EMBL/GenBank/DDBJ databases">
        <authorList>
            <person name="Bekaert M."/>
        </authorList>
    </citation>
    <scope>NUCLEOTIDE SEQUENCE</scope>
</reference>
<name>A0A8S3V2Y9_MYTED</name>
<comment type="cofactor">
    <cofactor evidence="5">
        <name>FAD</name>
        <dbReference type="ChEBI" id="CHEBI:57692"/>
    </cofactor>
    <text evidence="5">Binds 1 FAD per subunit.</text>
</comment>
<dbReference type="Gene3D" id="1.10.579.10">
    <property type="entry name" value="DNA Cyclobutane Dipyrimidine Photolyase, subunit A, domain 3"/>
    <property type="match status" value="1"/>
</dbReference>
<feature type="binding site" evidence="5">
    <location>
        <position position="443"/>
    </location>
    <ligand>
        <name>FAD</name>
        <dbReference type="ChEBI" id="CHEBI:57692"/>
    </ligand>
</feature>
<feature type="site" description="Electron transfer via tryptophanyl radical" evidence="6">
    <location>
        <position position="594"/>
    </location>
</feature>
<dbReference type="InterPro" id="IPR036155">
    <property type="entry name" value="Crypto/Photolyase_N_sf"/>
</dbReference>
<evidence type="ECO:0000256" key="2">
    <source>
        <dbReference type="ARBA" id="ARBA00022630"/>
    </source>
</evidence>
<feature type="region of interest" description="Disordered" evidence="7">
    <location>
        <begin position="112"/>
        <end position="197"/>
    </location>
</feature>
<dbReference type="GO" id="GO:0071949">
    <property type="term" value="F:FAD binding"/>
    <property type="evidence" value="ECO:0007669"/>
    <property type="project" value="TreeGrafter"/>
</dbReference>
<dbReference type="Gene3D" id="1.25.40.80">
    <property type="match status" value="1"/>
</dbReference>
<keyword evidence="3 5" id="KW-0274">FAD</keyword>
<dbReference type="PROSITE" id="PS00394">
    <property type="entry name" value="DNA_PHOTOLYASES_1_1"/>
    <property type="match status" value="1"/>
</dbReference>
<dbReference type="OrthoDB" id="435881at2759"/>
<dbReference type="EMBL" id="CAJPWZ010002949">
    <property type="protein sequence ID" value="CAG2248635.1"/>
    <property type="molecule type" value="Genomic_DNA"/>
</dbReference>
<feature type="compositionally biased region" description="Polar residues" evidence="7">
    <location>
        <begin position="150"/>
        <end position="161"/>
    </location>
</feature>
<dbReference type="PRINTS" id="PR00147">
    <property type="entry name" value="DNAPHOTLYASE"/>
</dbReference>
<dbReference type="PANTHER" id="PTHR11455:SF18">
    <property type="entry name" value="SI:CH1073-390K14.1"/>
    <property type="match status" value="1"/>
</dbReference>
<dbReference type="GO" id="GO:0006139">
    <property type="term" value="P:nucleobase-containing compound metabolic process"/>
    <property type="evidence" value="ECO:0007669"/>
    <property type="project" value="UniProtKB-ARBA"/>
</dbReference>
<evidence type="ECO:0000256" key="6">
    <source>
        <dbReference type="PIRSR" id="PIRSR602081-2"/>
    </source>
</evidence>
<feature type="site" description="Electron transfer via tryptophanyl radical" evidence="6">
    <location>
        <position position="518"/>
    </location>
</feature>
<protein>
    <recommendedName>
        <fullName evidence="8">Photolyase/cryptochrome alpha/beta domain-containing protein</fullName>
    </recommendedName>
</protein>
<dbReference type="InterPro" id="IPR006050">
    <property type="entry name" value="DNA_photolyase_N"/>
</dbReference>
<dbReference type="Proteomes" id="UP000683360">
    <property type="component" value="Unassembled WGS sequence"/>
</dbReference>
<feature type="compositionally biased region" description="Polar residues" evidence="7">
    <location>
        <begin position="112"/>
        <end position="142"/>
    </location>
</feature>
<evidence type="ECO:0000256" key="5">
    <source>
        <dbReference type="PIRSR" id="PIRSR602081-1"/>
    </source>
</evidence>
<comment type="caution">
    <text evidence="9">The sequence shown here is derived from an EMBL/GenBank/DDBJ whole genome shotgun (WGS) entry which is preliminary data.</text>
</comment>
<comment type="similarity">
    <text evidence="1">Belongs to the DNA photolyase class-1 family.</text>
</comment>
<dbReference type="GO" id="GO:0006950">
    <property type="term" value="P:response to stress"/>
    <property type="evidence" value="ECO:0007669"/>
    <property type="project" value="UniProtKB-ARBA"/>
</dbReference>
<keyword evidence="2 5" id="KW-0285">Flavoprotein</keyword>
<evidence type="ECO:0000256" key="7">
    <source>
        <dbReference type="SAM" id="MobiDB-lite"/>
    </source>
</evidence>
<sequence length="780" mass="88961">MSSVWFSLGRESQEILNQYSNGSCEADECFCMIMSIEGYDKTRNHFINFIENLKITKPILHNGLVTVFKNYFSETEALHSKSNEAVGCSVENGFLTSDFGFELDMELAKSLSLSDSNPKKTSGNTPSLYDSSNEPSGSASHSITKKPKNNKSTPDSLNGNIEKNDGHTKTSIPGLQVANLSNHKHKKKKKKGNALPRQISNPPVIYWLRRDLRMYDNPALVAAASSNAPVILVFIWSDHEEDPLDVVATGGATKLWLHYALKFLNQSFVEKFGNGILYYNTKTEDSHNIMKQIIQQTGANTLFINDVYEPFLKERDDALCNKLTKSGIQCNRFHSYLLHEPSSINTESLGMRGIGSVTHFMECSRQSSVEPIGHPIESPGILPKCTSLPNSQTLDELELAKMPRRKNGSVIDWAAPIVKSWNFSEDGAWDALGSFLTEGIKKYEKESCRADHVNTCRISPYLHFGQISPRAILTEAKHMKSPKFLRKLAWRDLSYWLLSLWPDLPSQPTRPQYRHQRWSKNKSHLKAWQRGNTGFPLVDAAMRQLWLTGWMNNYMRHVVASFLISYLHLHWIEGYRWFQDTLLDADVAINAMMWQNGGMSGLDQWNFVMHPIDAAMTCDPDGTYVRQWCPELASVPKEFIHQPWKCPPSIMKRCKVELGNQYPNRVITDLEVAREQSLQDVVEVRKKFPDFVDRRSGNDLVPVDNGRLLIPVITRMEFKYKTTNPEAKDNPHTAVLRGYRSRKRDEAIAFANERDFLASTMNECVQRQERHQKALKQGNF</sequence>
<evidence type="ECO:0000313" key="10">
    <source>
        <dbReference type="Proteomes" id="UP000683360"/>
    </source>
</evidence>
<dbReference type="SUPFAM" id="SSF52425">
    <property type="entry name" value="Cryptochrome/photolyase, N-terminal domain"/>
    <property type="match status" value="1"/>
</dbReference>
<dbReference type="InterPro" id="IPR018394">
    <property type="entry name" value="DNA_photolyase_1_CS_C"/>
</dbReference>
<keyword evidence="4" id="KW-0157">Chromophore</keyword>
<dbReference type="GO" id="GO:0003904">
    <property type="term" value="F:deoxyribodipyrimidine photo-lyase activity"/>
    <property type="evidence" value="ECO:0007669"/>
    <property type="project" value="TreeGrafter"/>
</dbReference>
<dbReference type="Gene3D" id="3.40.50.620">
    <property type="entry name" value="HUPs"/>
    <property type="match status" value="1"/>
</dbReference>
<dbReference type="InterPro" id="IPR002081">
    <property type="entry name" value="Cryptochrome/DNA_photolyase_1"/>
</dbReference>
<dbReference type="PROSITE" id="PS51645">
    <property type="entry name" value="PHR_CRY_ALPHA_BETA"/>
    <property type="match status" value="1"/>
</dbReference>
<dbReference type="Pfam" id="PF03441">
    <property type="entry name" value="FAD_binding_7"/>
    <property type="match status" value="1"/>
</dbReference>
<dbReference type="PANTHER" id="PTHR11455">
    <property type="entry name" value="CRYPTOCHROME"/>
    <property type="match status" value="1"/>
</dbReference>
<dbReference type="SUPFAM" id="SSF48173">
    <property type="entry name" value="Cryptochrome/photolyase FAD-binding domain"/>
    <property type="match status" value="1"/>
</dbReference>
<accession>A0A8S3V2Y9</accession>